<protein>
    <submittedName>
        <fullName evidence="4">GNAT family N-acetyltransferase</fullName>
    </submittedName>
</protein>
<evidence type="ECO:0000313" key="4">
    <source>
        <dbReference type="EMBL" id="RDG39648.1"/>
    </source>
</evidence>
<dbReference type="InterPro" id="IPR016181">
    <property type="entry name" value="Acyl_CoA_acyltransferase"/>
</dbReference>
<dbReference type="RefSeq" id="WP_114622039.1">
    <property type="nucleotide sequence ID" value="NZ_QQNA01000014.1"/>
</dbReference>
<feature type="domain" description="N-acetyltransferase" evidence="3">
    <location>
        <begin position="13"/>
        <end position="162"/>
    </location>
</feature>
<dbReference type="Proteomes" id="UP000253741">
    <property type="component" value="Unassembled WGS sequence"/>
</dbReference>
<evidence type="ECO:0000256" key="1">
    <source>
        <dbReference type="ARBA" id="ARBA00022679"/>
    </source>
</evidence>
<comment type="caution">
    <text evidence="4">The sequence shown here is derived from an EMBL/GenBank/DDBJ whole genome shotgun (WGS) entry which is preliminary data.</text>
</comment>
<accession>A0A370BD12</accession>
<reference evidence="4 5" key="1">
    <citation type="submission" date="2018-07" db="EMBL/GenBank/DDBJ databases">
        <title>Streptomyces species from bats.</title>
        <authorList>
            <person name="Dunlap C."/>
        </authorList>
    </citation>
    <scope>NUCLEOTIDE SEQUENCE [LARGE SCALE GENOMIC DNA]</scope>
    <source>
        <strain evidence="4 5">AC230</strain>
    </source>
</reference>
<evidence type="ECO:0000259" key="3">
    <source>
        <dbReference type="PROSITE" id="PS51186"/>
    </source>
</evidence>
<dbReference type="Gene3D" id="3.40.630.30">
    <property type="match status" value="1"/>
</dbReference>
<dbReference type="SUPFAM" id="SSF55729">
    <property type="entry name" value="Acyl-CoA N-acyltransferases (Nat)"/>
    <property type="match status" value="1"/>
</dbReference>
<dbReference type="InterPro" id="IPR000182">
    <property type="entry name" value="GNAT_dom"/>
</dbReference>
<keyword evidence="2" id="KW-0012">Acyltransferase</keyword>
<dbReference type="AlphaFoldDB" id="A0A370BD12"/>
<dbReference type="PANTHER" id="PTHR43877">
    <property type="entry name" value="AMINOALKYLPHOSPHONATE N-ACETYLTRANSFERASE-RELATED-RELATED"/>
    <property type="match status" value="1"/>
</dbReference>
<proteinExistence type="predicted"/>
<dbReference type="PANTHER" id="PTHR43877:SF2">
    <property type="entry name" value="AMINOALKYLPHOSPHONATE N-ACETYLTRANSFERASE-RELATED"/>
    <property type="match status" value="1"/>
</dbReference>
<dbReference type="Pfam" id="PF00583">
    <property type="entry name" value="Acetyltransf_1"/>
    <property type="match status" value="1"/>
</dbReference>
<evidence type="ECO:0000256" key="2">
    <source>
        <dbReference type="ARBA" id="ARBA00023315"/>
    </source>
</evidence>
<evidence type="ECO:0000313" key="5">
    <source>
        <dbReference type="Proteomes" id="UP000253741"/>
    </source>
</evidence>
<keyword evidence="1 4" id="KW-0808">Transferase</keyword>
<dbReference type="PROSITE" id="PS51186">
    <property type="entry name" value="GNAT"/>
    <property type="match status" value="1"/>
</dbReference>
<dbReference type="CDD" id="cd04301">
    <property type="entry name" value="NAT_SF"/>
    <property type="match status" value="1"/>
</dbReference>
<gene>
    <name evidence="4" type="ORF">DVH02_02705</name>
</gene>
<keyword evidence="5" id="KW-1185">Reference proteome</keyword>
<dbReference type="GO" id="GO:0016747">
    <property type="term" value="F:acyltransferase activity, transferring groups other than amino-acyl groups"/>
    <property type="evidence" value="ECO:0007669"/>
    <property type="project" value="InterPro"/>
</dbReference>
<dbReference type="InterPro" id="IPR050832">
    <property type="entry name" value="Bact_Acetyltransf"/>
</dbReference>
<dbReference type="OrthoDB" id="70840at2"/>
<name>A0A370BD12_9ACTN</name>
<sequence>MTSAAGPGGPAWLRVRVSDPLVRPMLRELGDEYSARYGKDAHGELARYPAEEFDPPHGVLLLLLEHGEPVAGGAFRRYDAATAELKRIWTHSAHRRRGLAMRVVRELERIAVARGYREVYLTTGPRQPEARGLYLAAGYTPLFDTDADPETIGPLPFAKALTPRRVELTGHHAVTTRSVPGPRDDA</sequence>
<dbReference type="EMBL" id="QQNA01000014">
    <property type="protein sequence ID" value="RDG39648.1"/>
    <property type="molecule type" value="Genomic_DNA"/>
</dbReference>
<organism evidence="4 5">
    <name type="scientific">Streptomyces corynorhini</name>
    <dbReference type="NCBI Taxonomy" id="2282652"/>
    <lineage>
        <taxon>Bacteria</taxon>
        <taxon>Bacillati</taxon>
        <taxon>Actinomycetota</taxon>
        <taxon>Actinomycetes</taxon>
        <taxon>Kitasatosporales</taxon>
        <taxon>Streptomycetaceae</taxon>
        <taxon>Streptomyces</taxon>
    </lineage>
</organism>